<comment type="caution">
    <text evidence="3">The sequence shown here is derived from an EMBL/GenBank/DDBJ whole genome shotgun (WGS) entry which is preliminary data.</text>
</comment>
<keyword evidence="2" id="KW-0732">Signal</keyword>
<reference evidence="3" key="1">
    <citation type="submission" date="2022-12" db="EMBL/GenBank/DDBJ databases">
        <title>New Phytohabitans aurantiacus sp. RD004123 nov., an actinomycete isolated from soil.</title>
        <authorList>
            <person name="Triningsih D.W."/>
            <person name="Harunari E."/>
            <person name="Igarashi Y."/>
        </authorList>
    </citation>
    <scope>NUCLEOTIDE SEQUENCE</scope>
    <source>
        <strain evidence="3">RD004123</strain>
    </source>
</reference>
<proteinExistence type="predicted"/>
<sequence>MKTLSSLLLAGVIAAVLAVTGAYALASALVVTPQEAADKVSSEIAKSDNPSADERQPASYGTR</sequence>
<evidence type="ECO:0008006" key="5">
    <source>
        <dbReference type="Google" id="ProtNLM"/>
    </source>
</evidence>
<evidence type="ECO:0000256" key="1">
    <source>
        <dbReference type="SAM" id="MobiDB-lite"/>
    </source>
</evidence>
<feature type="chain" id="PRO_5045119576" description="DUF2613 domain-containing protein" evidence="2">
    <location>
        <begin position="25"/>
        <end position="63"/>
    </location>
</feature>
<gene>
    <name evidence="3" type="ORF">Pa4123_30200</name>
</gene>
<accession>A0ABQ5QTY6</accession>
<organism evidence="3 4">
    <name type="scientific">Phytohabitans aurantiacus</name>
    <dbReference type="NCBI Taxonomy" id="3016789"/>
    <lineage>
        <taxon>Bacteria</taxon>
        <taxon>Bacillati</taxon>
        <taxon>Actinomycetota</taxon>
        <taxon>Actinomycetes</taxon>
        <taxon>Micromonosporales</taxon>
        <taxon>Micromonosporaceae</taxon>
    </lineage>
</organism>
<evidence type="ECO:0000313" key="3">
    <source>
        <dbReference type="EMBL" id="GLH97745.1"/>
    </source>
</evidence>
<feature type="signal peptide" evidence="2">
    <location>
        <begin position="1"/>
        <end position="24"/>
    </location>
</feature>
<dbReference type="Proteomes" id="UP001144280">
    <property type="component" value="Unassembled WGS sequence"/>
</dbReference>
<evidence type="ECO:0000256" key="2">
    <source>
        <dbReference type="SAM" id="SignalP"/>
    </source>
</evidence>
<evidence type="ECO:0000313" key="4">
    <source>
        <dbReference type="Proteomes" id="UP001144280"/>
    </source>
</evidence>
<feature type="region of interest" description="Disordered" evidence="1">
    <location>
        <begin position="40"/>
        <end position="63"/>
    </location>
</feature>
<keyword evidence="4" id="KW-1185">Reference proteome</keyword>
<dbReference type="RefSeq" id="WP_281895917.1">
    <property type="nucleotide sequence ID" value="NZ_BSDI01000012.1"/>
</dbReference>
<name>A0ABQ5QTY6_9ACTN</name>
<protein>
    <recommendedName>
        <fullName evidence="5">DUF2613 domain-containing protein</fullName>
    </recommendedName>
</protein>
<dbReference type="EMBL" id="BSDI01000012">
    <property type="protein sequence ID" value="GLH97745.1"/>
    <property type="molecule type" value="Genomic_DNA"/>
</dbReference>